<reference evidence="1" key="1">
    <citation type="submission" date="2023-04" db="EMBL/GenBank/DDBJ databases">
        <title>Draft Genome sequencing of Naganishia species isolated from polar environments using Oxford Nanopore Technology.</title>
        <authorList>
            <person name="Leo P."/>
            <person name="Venkateswaran K."/>
        </authorList>
    </citation>
    <scope>NUCLEOTIDE SEQUENCE</scope>
    <source>
        <strain evidence="1">MNA-CCFEE 5262</strain>
    </source>
</reference>
<proteinExistence type="predicted"/>
<name>A0ACC2WMZ9_9TREE</name>
<keyword evidence="2" id="KW-1185">Reference proteome</keyword>
<accession>A0ACC2WMZ9</accession>
<evidence type="ECO:0000313" key="2">
    <source>
        <dbReference type="Proteomes" id="UP001230649"/>
    </source>
</evidence>
<protein>
    <submittedName>
        <fullName evidence="1">Uncharacterized protein</fullName>
    </submittedName>
</protein>
<organism evidence="1 2">
    <name type="scientific">Naganishia adeliensis</name>
    <dbReference type="NCBI Taxonomy" id="92952"/>
    <lineage>
        <taxon>Eukaryota</taxon>
        <taxon>Fungi</taxon>
        <taxon>Dikarya</taxon>
        <taxon>Basidiomycota</taxon>
        <taxon>Agaricomycotina</taxon>
        <taxon>Tremellomycetes</taxon>
        <taxon>Filobasidiales</taxon>
        <taxon>Filobasidiaceae</taxon>
        <taxon>Naganishia</taxon>
    </lineage>
</organism>
<gene>
    <name evidence="1" type="ORF">QFC20_002164</name>
</gene>
<comment type="caution">
    <text evidence="1">The sequence shown here is derived from an EMBL/GenBank/DDBJ whole genome shotgun (WGS) entry which is preliminary data.</text>
</comment>
<evidence type="ECO:0000313" key="1">
    <source>
        <dbReference type="EMBL" id="KAJ9112836.1"/>
    </source>
</evidence>
<dbReference type="EMBL" id="JASBWS010000014">
    <property type="protein sequence ID" value="KAJ9112836.1"/>
    <property type="molecule type" value="Genomic_DNA"/>
</dbReference>
<sequence length="608" mass="65758">MQSFFKRGRDRPLKSDLEATDTPFQLAEEQSSTPTLLNQPIPTAVPPLGDAEKPHPGHYEDANRKSFHSLRGTETNDVDKYMTSPGSDIKPLQDEVDPLAAPQQADANEKQDARPAATREEVEDEAGYLKGVPLWTAYLAMLLSIFLVSLDFTIIGPSLGKIADRFDALQDIGWIGSAFFLTQAPFTLWYSQVLTIARAKTVLLFAILIFEFGSLLCAVAPNVEVLILGRAVAWEEEVNFCARIFIGVLNLIAQCVPLRLRSALMGGFGAVYGVSSAIGPTDSKVTWRACFWINLPIGLVSVVVIFFIVKAKPSHAEMDPDDNRTTLERWKALDWIGGLLFLGLTTSLILALSWGGNTKPWKDGAVIACFCVFGVMLPIGRRRVFDVVPHVRGTHLDLPLQYQAVEGASATKSGIKVLPFMMAAVVCSIISGAITGIFGEYCTAKLAGYQILVGAGCGFAIQSPMISLNAIYHDRPALLPQATGIASCIQLLGSVIGIAIAQVILTNGLSKYITPLGLDAATIRAIKSSVEIVKTLPSDIRPQVIDAYVKSLRNVYAMAIPAGILIGAAAMMIKRVNVKQMGIQMGGSCVSGRRWLGRHNWPSLSATQ</sequence>
<dbReference type="Proteomes" id="UP001230649">
    <property type="component" value="Unassembled WGS sequence"/>
</dbReference>